<protein>
    <submittedName>
        <fullName evidence="2 4">Uncharacterized protein</fullName>
    </submittedName>
</protein>
<sequence length="106" mass="11330">MQQQQYHYMVASSSSIKRLASSSSPGLILQPSSNAFTPDHFSMAPLAPNNLQCNGAAAMLQQQQQQQQPQPYRATTSQQPIAGTLHPSGAQMPTIPAHVLPDGSDS</sequence>
<evidence type="ECO:0000313" key="4">
    <source>
        <dbReference type="WBParaSite" id="ASIM_0001423701-mRNA-1"/>
    </source>
</evidence>
<reference evidence="4" key="1">
    <citation type="submission" date="2017-02" db="UniProtKB">
        <authorList>
            <consortium name="WormBaseParasite"/>
        </authorList>
    </citation>
    <scope>IDENTIFICATION</scope>
</reference>
<gene>
    <name evidence="2" type="ORF">ASIM_LOCUS13665</name>
</gene>
<dbReference type="EMBL" id="UYRR01031465">
    <property type="protein sequence ID" value="VDK50318.1"/>
    <property type="molecule type" value="Genomic_DNA"/>
</dbReference>
<name>A0A0M3K0A7_ANISI</name>
<organism evidence="4">
    <name type="scientific">Anisakis simplex</name>
    <name type="common">Herring worm</name>
    <dbReference type="NCBI Taxonomy" id="6269"/>
    <lineage>
        <taxon>Eukaryota</taxon>
        <taxon>Metazoa</taxon>
        <taxon>Ecdysozoa</taxon>
        <taxon>Nematoda</taxon>
        <taxon>Chromadorea</taxon>
        <taxon>Rhabditida</taxon>
        <taxon>Spirurina</taxon>
        <taxon>Ascaridomorpha</taxon>
        <taxon>Ascaridoidea</taxon>
        <taxon>Anisakidae</taxon>
        <taxon>Anisakis</taxon>
        <taxon>Anisakis simplex complex</taxon>
    </lineage>
</organism>
<evidence type="ECO:0000313" key="3">
    <source>
        <dbReference type="Proteomes" id="UP000267096"/>
    </source>
</evidence>
<proteinExistence type="predicted"/>
<dbReference type="WBParaSite" id="ASIM_0001423701-mRNA-1">
    <property type="protein sequence ID" value="ASIM_0001423701-mRNA-1"/>
    <property type="gene ID" value="ASIM_0001423701"/>
</dbReference>
<reference evidence="2 3" key="2">
    <citation type="submission" date="2018-11" db="EMBL/GenBank/DDBJ databases">
        <authorList>
            <consortium name="Pathogen Informatics"/>
        </authorList>
    </citation>
    <scope>NUCLEOTIDE SEQUENCE [LARGE SCALE GENOMIC DNA]</scope>
</reference>
<dbReference type="Proteomes" id="UP000267096">
    <property type="component" value="Unassembled WGS sequence"/>
</dbReference>
<accession>A0A0M3K0A7</accession>
<evidence type="ECO:0000313" key="2">
    <source>
        <dbReference type="EMBL" id="VDK50318.1"/>
    </source>
</evidence>
<evidence type="ECO:0000256" key="1">
    <source>
        <dbReference type="SAM" id="MobiDB-lite"/>
    </source>
</evidence>
<feature type="region of interest" description="Disordered" evidence="1">
    <location>
        <begin position="58"/>
        <end position="106"/>
    </location>
</feature>
<keyword evidence="3" id="KW-1185">Reference proteome</keyword>
<feature type="compositionally biased region" description="Low complexity" evidence="1">
    <location>
        <begin position="61"/>
        <end position="71"/>
    </location>
</feature>
<dbReference type="AlphaFoldDB" id="A0A0M3K0A7"/>